<gene>
    <name evidence="19" type="ORF">K4G66_06965</name>
</gene>
<name>A0AA49JFF2_9BACT</name>
<keyword evidence="11" id="KW-1133">Transmembrane helix</keyword>
<dbReference type="GO" id="GO:0005524">
    <property type="term" value="F:ATP binding"/>
    <property type="evidence" value="ECO:0007669"/>
    <property type="project" value="UniProtKB-KW"/>
</dbReference>
<dbReference type="EC" id="2.7.13.3" evidence="3"/>
<evidence type="ECO:0000256" key="11">
    <source>
        <dbReference type="ARBA" id="ARBA00022989"/>
    </source>
</evidence>
<dbReference type="PRINTS" id="PR00344">
    <property type="entry name" value="BCTRLSENSOR"/>
</dbReference>
<dbReference type="GO" id="GO:0005886">
    <property type="term" value="C:plasma membrane"/>
    <property type="evidence" value="ECO:0007669"/>
    <property type="project" value="UniProtKB-SubCell"/>
</dbReference>
<dbReference type="SUPFAM" id="SSF47384">
    <property type="entry name" value="Homodimeric domain of signal transducing histidine kinase"/>
    <property type="match status" value="1"/>
</dbReference>
<dbReference type="Gene3D" id="3.30.565.10">
    <property type="entry name" value="Histidine kinase-like ATPase, C-terminal domain"/>
    <property type="match status" value="1"/>
</dbReference>
<dbReference type="InterPro" id="IPR001789">
    <property type="entry name" value="Sig_transdc_resp-reg_receiver"/>
</dbReference>
<dbReference type="SUPFAM" id="SSF52172">
    <property type="entry name" value="CheY-like"/>
    <property type="match status" value="1"/>
</dbReference>
<feature type="domain" description="HPt" evidence="18">
    <location>
        <begin position="558"/>
        <end position="658"/>
    </location>
</feature>
<accession>A0AA49JFF2</accession>
<dbReference type="CDD" id="cd00082">
    <property type="entry name" value="HisKA"/>
    <property type="match status" value="1"/>
</dbReference>
<evidence type="ECO:0000256" key="3">
    <source>
        <dbReference type="ARBA" id="ARBA00012438"/>
    </source>
</evidence>
<organism evidence="19">
    <name type="scientific">Roseihalotalea indica</name>
    <dbReference type="NCBI Taxonomy" id="2867963"/>
    <lineage>
        <taxon>Bacteria</taxon>
        <taxon>Pseudomonadati</taxon>
        <taxon>Bacteroidota</taxon>
        <taxon>Cytophagia</taxon>
        <taxon>Cytophagales</taxon>
        <taxon>Catalimonadaceae</taxon>
        <taxon>Roseihalotalea</taxon>
    </lineage>
</organism>
<evidence type="ECO:0000256" key="2">
    <source>
        <dbReference type="ARBA" id="ARBA00004429"/>
    </source>
</evidence>
<dbReference type="SUPFAM" id="SSF55874">
    <property type="entry name" value="ATPase domain of HSP90 chaperone/DNA topoisomerase II/histidine kinase"/>
    <property type="match status" value="1"/>
</dbReference>
<dbReference type="PROSITE" id="PS50894">
    <property type="entry name" value="HPT"/>
    <property type="match status" value="1"/>
</dbReference>
<keyword evidence="5" id="KW-0997">Cell inner membrane</keyword>
<evidence type="ECO:0000256" key="8">
    <source>
        <dbReference type="ARBA" id="ARBA00022692"/>
    </source>
</evidence>
<protein>
    <recommendedName>
        <fullName evidence="3">histidine kinase</fullName>
        <ecNumber evidence="3">2.7.13.3</ecNumber>
    </recommendedName>
</protein>
<feature type="modified residue" description="4-aspartylphosphate" evidence="14">
    <location>
        <position position="474"/>
    </location>
</feature>
<comment type="subcellular location">
    <subcellularLocation>
        <location evidence="2">Cell inner membrane</location>
        <topology evidence="2">Multi-pass membrane protein</topology>
    </subcellularLocation>
</comment>
<dbReference type="Pfam" id="PF02518">
    <property type="entry name" value="HATPase_c"/>
    <property type="match status" value="1"/>
</dbReference>
<dbReference type="CDD" id="cd16922">
    <property type="entry name" value="HATPase_EvgS-ArcB-TorS-like"/>
    <property type="match status" value="1"/>
</dbReference>
<dbReference type="Pfam" id="PF00072">
    <property type="entry name" value="Response_reg"/>
    <property type="match status" value="1"/>
</dbReference>
<dbReference type="SUPFAM" id="SSF47226">
    <property type="entry name" value="Histidine-containing phosphotransfer domain, HPT domain"/>
    <property type="match status" value="1"/>
</dbReference>
<dbReference type="PROSITE" id="PS50109">
    <property type="entry name" value="HIS_KIN"/>
    <property type="match status" value="1"/>
</dbReference>
<dbReference type="PANTHER" id="PTHR43047">
    <property type="entry name" value="TWO-COMPONENT HISTIDINE PROTEIN KINASE"/>
    <property type="match status" value="1"/>
</dbReference>
<dbReference type="Gene3D" id="3.40.50.2300">
    <property type="match status" value="1"/>
</dbReference>
<keyword evidence="10 19" id="KW-0547">Nucleotide-binding</keyword>
<keyword evidence="7" id="KW-0808">Transferase</keyword>
<evidence type="ECO:0000256" key="10">
    <source>
        <dbReference type="ARBA" id="ARBA00022840"/>
    </source>
</evidence>
<dbReference type="InterPro" id="IPR004358">
    <property type="entry name" value="Sig_transdc_His_kin-like_C"/>
</dbReference>
<evidence type="ECO:0000259" key="16">
    <source>
        <dbReference type="PROSITE" id="PS50109"/>
    </source>
</evidence>
<evidence type="ECO:0000256" key="15">
    <source>
        <dbReference type="SAM" id="Coils"/>
    </source>
</evidence>
<dbReference type="CDD" id="cd17546">
    <property type="entry name" value="REC_hyHK_CKI1_RcsC-like"/>
    <property type="match status" value="1"/>
</dbReference>
<keyword evidence="12" id="KW-0472">Membrane</keyword>
<dbReference type="AlphaFoldDB" id="A0AA49JFF2"/>
<evidence type="ECO:0000256" key="6">
    <source>
        <dbReference type="ARBA" id="ARBA00022553"/>
    </source>
</evidence>
<dbReference type="InterPro" id="IPR036890">
    <property type="entry name" value="HATPase_C_sf"/>
</dbReference>
<dbReference type="InterPro" id="IPR036097">
    <property type="entry name" value="HisK_dim/P_sf"/>
</dbReference>
<reference evidence="19" key="2">
    <citation type="journal article" date="2024" name="Antonie Van Leeuwenhoek">
        <title>Roseihalotalea indica gen. nov., sp. nov., a halophilic Bacteroidetes from mesopelagic Southwest Indian Ocean with higher carbohydrate metabolic potential.</title>
        <authorList>
            <person name="Chen B."/>
            <person name="Zhang M."/>
            <person name="Lin D."/>
            <person name="Ye J."/>
            <person name="Tang K."/>
        </authorList>
    </citation>
    <scope>NUCLEOTIDE SEQUENCE</scope>
    <source>
        <strain evidence="19">TK19036</strain>
    </source>
</reference>
<dbReference type="SMART" id="SM00387">
    <property type="entry name" value="HATPase_c"/>
    <property type="match status" value="1"/>
</dbReference>
<dbReference type="FunFam" id="3.30.565.10:FF:000010">
    <property type="entry name" value="Sensor histidine kinase RcsC"/>
    <property type="match status" value="1"/>
</dbReference>
<evidence type="ECO:0000313" key="19">
    <source>
        <dbReference type="EMBL" id="WKN38441.1"/>
    </source>
</evidence>
<evidence type="ECO:0000259" key="17">
    <source>
        <dbReference type="PROSITE" id="PS50110"/>
    </source>
</evidence>
<dbReference type="GO" id="GO:0000155">
    <property type="term" value="F:phosphorelay sensor kinase activity"/>
    <property type="evidence" value="ECO:0007669"/>
    <property type="project" value="InterPro"/>
</dbReference>
<feature type="domain" description="Histidine kinase" evidence="16">
    <location>
        <begin position="160"/>
        <end position="405"/>
    </location>
</feature>
<keyword evidence="8" id="KW-0812">Transmembrane</keyword>
<evidence type="ECO:0000256" key="14">
    <source>
        <dbReference type="PROSITE-ProRule" id="PRU00169"/>
    </source>
</evidence>
<dbReference type="Pfam" id="PF00512">
    <property type="entry name" value="HisKA"/>
    <property type="match status" value="1"/>
</dbReference>
<feature type="modified residue" description="Phosphohistidine" evidence="13">
    <location>
        <position position="597"/>
    </location>
</feature>
<dbReference type="Gene3D" id="1.10.287.130">
    <property type="match status" value="1"/>
</dbReference>
<evidence type="ECO:0000256" key="4">
    <source>
        <dbReference type="ARBA" id="ARBA00022475"/>
    </source>
</evidence>
<evidence type="ECO:0000256" key="7">
    <source>
        <dbReference type="ARBA" id="ARBA00022679"/>
    </source>
</evidence>
<dbReference type="InterPro" id="IPR003661">
    <property type="entry name" value="HisK_dim/P_dom"/>
</dbReference>
<keyword evidence="9" id="KW-0418">Kinase</keyword>
<reference evidence="19" key="1">
    <citation type="journal article" date="2023" name="Comput. Struct. Biotechnol. J.">
        <title>Discovery of a novel marine Bacteroidetes with a rich repertoire of carbohydrate-active enzymes.</title>
        <authorList>
            <person name="Chen B."/>
            <person name="Liu G."/>
            <person name="Chen Q."/>
            <person name="Wang H."/>
            <person name="Liu L."/>
            <person name="Tang K."/>
        </authorList>
    </citation>
    <scope>NUCLEOTIDE SEQUENCE</scope>
    <source>
        <strain evidence="19">TK19036</strain>
    </source>
</reference>
<evidence type="ECO:0000259" key="18">
    <source>
        <dbReference type="PROSITE" id="PS50894"/>
    </source>
</evidence>
<dbReference type="PROSITE" id="PS50110">
    <property type="entry name" value="RESPONSE_REGULATORY"/>
    <property type="match status" value="1"/>
</dbReference>
<evidence type="ECO:0000256" key="12">
    <source>
        <dbReference type="ARBA" id="ARBA00023136"/>
    </source>
</evidence>
<evidence type="ECO:0000256" key="13">
    <source>
        <dbReference type="PROSITE-ProRule" id="PRU00110"/>
    </source>
</evidence>
<dbReference type="Gene3D" id="1.20.120.160">
    <property type="entry name" value="HPT domain"/>
    <property type="match status" value="1"/>
</dbReference>
<feature type="domain" description="Response regulatory" evidence="17">
    <location>
        <begin position="425"/>
        <end position="538"/>
    </location>
</feature>
<evidence type="ECO:0000256" key="5">
    <source>
        <dbReference type="ARBA" id="ARBA00022519"/>
    </source>
</evidence>
<keyword evidence="10 19" id="KW-0067">ATP-binding</keyword>
<evidence type="ECO:0000256" key="9">
    <source>
        <dbReference type="ARBA" id="ARBA00022777"/>
    </source>
</evidence>
<dbReference type="InterPro" id="IPR011006">
    <property type="entry name" value="CheY-like_superfamily"/>
</dbReference>
<dbReference type="SMART" id="SM00388">
    <property type="entry name" value="HisKA"/>
    <property type="match status" value="1"/>
</dbReference>
<dbReference type="InterPro" id="IPR003594">
    <property type="entry name" value="HATPase_dom"/>
</dbReference>
<evidence type="ECO:0000256" key="1">
    <source>
        <dbReference type="ARBA" id="ARBA00000085"/>
    </source>
</evidence>
<dbReference type="InterPro" id="IPR005467">
    <property type="entry name" value="His_kinase_dom"/>
</dbReference>
<dbReference type="InterPro" id="IPR008207">
    <property type="entry name" value="Sig_transdc_His_kin_Hpt_dom"/>
</dbReference>
<comment type="catalytic activity">
    <reaction evidence="1">
        <text>ATP + protein L-histidine = ADP + protein N-phospho-L-histidine.</text>
        <dbReference type="EC" id="2.7.13.3"/>
    </reaction>
</comment>
<dbReference type="InterPro" id="IPR036641">
    <property type="entry name" value="HPT_dom_sf"/>
</dbReference>
<feature type="coiled-coil region" evidence="15">
    <location>
        <begin position="608"/>
        <end position="651"/>
    </location>
</feature>
<dbReference type="Pfam" id="PF01627">
    <property type="entry name" value="Hpt"/>
    <property type="match status" value="1"/>
</dbReference>
<keyword evidence="4" id="KW-1003">Cell membrane</keyword>
<dbReference type="EMBL" id="CP120682">
    <property type="protein sequence ID" value="WKN38441.1"/>
    <property type="molecule type" value="Genomic_DNA"/>
</dbReference>
<dbReference type="SMART" id="SM00448">
    <property type="entry name" value="REC"/>
    <property type="match status" value="1"/>
</dbReference>
<sequence>MNDSIVQEKLAYFHHRSQYVIFDDAGYVQDSCQTLFSIPPAVSLFDVIPFMEAMRDVFIQLAIEADISFLCIKTDLLGREGYYNFFLKRSAENELKWFVYDLTEFYTYLQPRQQEKNDEAIAGEYLRLQQRASALEKNLLQYQNEELQRIEQMKTAFFSQVSHEMRTPLNSIVGLSHLLAKQADPSVMNSVEALKTTAQHLSAIVNDVLDWGKLENNVIEIHNEPFLIRSLIQNIVQSFLENCREKGITLAVNVADNVPVCLIGDTTRINQILYNILGNAIKFTHQGGIKLLVDIPSDEATLDEVASDEATSGEGLLRKAEQQDHKIARIRFLISDTGIGMSEEEKKRIANPYVQANDQVHRRYGGTGLGLSIVQKLVERLGGTWTIESQPGKGTNVTVHLPLPVGTLPTQKDEEHLSPFQHIRKVLVAEDDPVNRKVLTQLLNQWQLQTTVVENGKQALEHIIAHSYDLLILDHQMPEMDGAAVLQALPLAQQNIPVLILSGDTTQLVLPQRESGAILVLAKPVLPQVLQEKIMILEQTMPVPPIDLHYLYQITDNQSDLMIELIDTFIEQAPISIQQIREAWESQDKLRLQRAVHKAKPGFQYVGAKAIEQQLSQLEDYTRQQEQNQPYEAMIQQLDNLTTEAIRLLEEERKNLLS</sequence>
<keyword evidence="15" id="KW-0175">Coiled coil</keyword>
<keyword evidence="6 14" id="KW-0597">Phosphoprotein</keyword>
<proteinExistence type="predicted"/>